<comment type="caution">
    <text evidence="1">The sequence shown here is derived from an EMBL/GenBank/DDBJ whole genome shotgun (WGS) entry which is preliminary data.</text>
</comment>
<evidence type="ECO:0000313" key="1">
    <source>
        <dbReference type="EMBL" id="NNH40104.1"/>
    </source>
</evidence>
<dbReference type="EMBL" id="JABERH010000041">
    <property type="protein sequence ID" value="NNH40104.1"/>
    <property type="molecule type" value="Genomic_DNA"/>
</dbReference>
<reference evidence="1 2" key="1">
    <citation type="submission" date="2020-04" db="EMBL/GenBank/DDBJ databases">
        <title>Acinetobacter Taxon 24.</title>
        <authorList>
            <person name="Nemec A."/>
            <person name="Radolfova-Krizova L."/>
            <person name="Higgins P.G."/>
            <person name="Spanelova P."/>
        </authorList>
    </citation>
    <scope>NUCLEOTIDE SEQUENCE [LARGE SCALE GENOMIC DNA]</scope>
    <source>
        <strain evidence="1 2">ANC 4280</strain>
    </source>
</reference>
<dbReference type="InterPro" id="IPR025352">
    <property type="entry name" value="DUF4256"/>
</dbReference>
<evidence type="ECO:0000313" key="2">
    <source>
        <dbReference type="Proteomes" id="UP000532147"/>
    </source>
</evidence>
<dbReference type="AlphaFoldDB" id="A0A8E4FEK4"/>
<dbReference type="Proteomes" id="UP000532147">
    <property type="component" value="Unassembled WGS sequence"/>
</dbReference>
<name>A0A8E4FEK4_9GAMM</name>
<dbReference type="Pfam" id="PF14066">
    <property type="entry name" value="DUF4256"/>
    <property type="match status" value="1"/>
</dbReference>
<gene>
    <name evidence="1" type="ORF">HLH11_16065</name>
</gene>
<proteinExistence type="predicted"/>
<organism evidence="1 2">
    <name type="scientific">Acinetobacter terrae</name>
    <dbReference type="NCBI Taxonomy" id="2731247"/>
    <lineage>
        <taxon>Bacteria</taxon>
        <taxon>Pseudomonadati</taxon>
        <taxon>Pseudomonadota</taxon>
        <taxon>Gammaproteobacteria</taxon>
        <taxon>Moraxellales</taxon>
        <taxon>Moraxellaceae</taxon>
        <taxon>Acinetobacter</taxon>
        <taxon>Acinetobacter Taxon 24</taxon>
    </lineage>
</organism>
<accession>A0A8E4FEK4</accession>
<protein>
    <submittedName>
        <fullName evidence="1">DUF4256 domain-containing protein</fullName>
    </submittedName>
</protein>
<dbReference type="RefSeq" id="WP_171535329.1">
    <property type="nucleotide sequence ID" value="NZ_JABERH010000041.1"/>
</dbReference>
<sequence length="191" mass="22244">MKQNKQFEIQLNEDQAVHLLNILKIRFEQNMQRHKAMQWSKIQQKLEASPTKMWSLDEMERTGGEPDVVLHDHITDHYVFMDCSIESPSGRRSLCYDRKALDSRKAHKPENSVLDLASAMGVELLTEHEYYELQAIDSIDMKTSSWLFTPDDIRKKGGALFADKRYGRVFVYHNGAESYYASRGFRALVRV</sequence>